<name>A0A2S5GQX2_9BURK</name>
<comment type="caution">
    <text evidence="1">The sequence shown here is derived from an EMBL/GenBank/DDBJ whole genome shotgun (WGS) entry which is preliminary data.</text>
</comment>
<accession>A0A2S5GQX2</accession>
<evidence type="ECO:0000313" key="1">
    <source>
        <dbReference type="EMBL" id="PPA75314.1"/>
    </source>
</evidence>
<gene>
    <name evidence="1" type="ORF">C4E15_14470</name>
</gene>
<dbReference type="OrthoDB" id="8657306at2"/>
<dbReference type="RefSeq" id="WP_104144007.1">
    <property type="nucleotide sequence ID" value="NZ_PREU01000006.1"/>
</dbReference>
<evidence type="ECO:0000313" key="2">
    <source>
        <dbReference type="Proteomes" id="UP000239990"/>
    </source>
</evidence>
<reference evidence="1 2" key="1">
    <citation type="submission" date="2018-02" db="EMBL/GenBank/DDBJ databases">
        <title>Draft Genome of Achromobacter spanius stain 6.</title>
        <authorList>
            <person name="Gunasekera T.S."/>
            <person name="Radwan O."/>
            <person name="Ruiz O.N."/>
        </authorList>
    </citation>
    <scope>NUCLEOTIDE SEQUENCE [LARGE SCALE GENOMIC DNA]</scope>
    <source>
        <strain evidence="1 2">6</strain>
    </source>
</reference>
<dbReference type="AlphaFoldDB" id="A0A2S5GQX2"/>
<sequence>MTATTKPVQQPIIGWYCEGTFPALFTDSVSVAKRWMETGSKVSAVVRQGDTAATCAARAPDPGPTAVEQSLSELTPGLIDILGRPNFTCIRLAQLLRLSGAEIAKKAEAEQAAVIHYLLGFYLKHGNQWDEKADEDLERRRLAVVAAQQGKGNAQ</sequence>
<dbReference type="EMBL" id="PREU01000006">
    <property type="protein sequence ID" value="PPA75314.1"/>
    <property type="molecule type" value="Genomic_DNA"/>
</dbReference>
<dbReference type="Proteomes" id="UP000239990">
    <property type="component" value="Unassembled WGS sequence"/>
</dbReference>
<protein>
    <submittedName>
        <fullName evidence="1">Uncharacterized protein</fullName>
    </submittedName>
</protein>
<proteinExistence type="predicted"/>
<organism evidence="1 2">
    <name type="scientific">Achromobacter spanius</name>
    <dbReference type="NCBI Taxonomy" id="217203"/>
    <lineage>
        <taxon>Bacteria</taxon>
        <taxon>Pseudomonadati</taxon>
        <taxon>Pseudomonadota</taxon>
        <taxon>Betaproteobacteria</taxon>
        <taxon>Burkholderiales</taxon>
        <taxon>Alcaligenaceae</taxon>
        <taxon>Achromobacter</taxon>
    </lineage>
</organism>